<keyword evidence="2 5" id="KW-0479">Metal-binding</keyword>
<sequence>MEGKARKLGGSLQVPNVQELAKDGLSELPLRYVHPEMEPALVTTDDFLPEVPVVDMARLASVELGAEELEKLRFACSEWGFFQVVEHDVSRSLIEEMKAEIGRFFGLPLEEKRRYAQEPGDLEGYGQAFVVSEEQRLDWADMFYVVTQPTSMRKPHLLPKLTAHFKDCVEAYSTELKRLAVSILGSVSKAFKMDGEEMRELFDEGMQSMRSNYYPPCPQPELAIGLTPHTDPTGLTILLQANDTEGLQVRKGGHWIPVKPFPNAFIVNIGDMLEIISNGACRSLEHRAVVNSEQARISVATFLSPNLQGDVGPARSLITPPDTPPLFKTVSVEEYFKGVFAKKLDGKAYINSMRI</sequence>
<name>A0A7N0UPY3_KALFE</name>
<dbReference type="GO" id="GO:0016491">
    <property type="term" value="F:oxidoreductase activity"/>
    <property type="evidence" value="ECO:0007669"/>
    <property type="project" value="UniProtKB-KW"/>
</dbReference>
<dbReference type="Proteomes" id="UP000594263">
    <property type="component" value="Unplaced"/>
</dbReference>
<dbReference type="GO" id="GO:0046872">
    <property type="term" value="F:metal ion binding"/>
    <property type="evidence" value="ECO:0007669"/>
    <property type="project" value="UniProtKB-KW"/>
</dbReference>
<dbReference type="EnsemblPlants" id="Kaladp0079s0134.1.v1.1">
    <property type="protein sequence ID" value="Kaladp0079s0134.1.v1.1"/>
    <property type="gene ID" value="Kaladp0079s0134.v1.1"/>
</dbReference>
<protein>
    <recommendedName>
        <fullName evidence="6">Fe2OG dioxygenase domain-containing protein</fullName>
    </recommendedName>
</protein>
<dbReference type="Pfam" id="PF03171">
    <property type="entry name" value="2OG-FeII_Oxy"/>
    <property type="match status" value="1"/>
</dbReference>
<dbReference type="InterPro" id="IPR026992">
    <property type="entry name" value="DIOX_N"/>
</dbReference>
<dbReference type="InterPro" id="IPR027443">
    <property type="entry name" value="IPNS-like_sf"/>
</dbReference>
<reference evidence="7" key="1">
    <citation type="submission" date="2021-01" db="UniProtKB">
        <authorList>
            <consortium name="EnsemblPlants"/>
        </authorList>
    </citation>
    <scope>IDENTIFICATION</scope>
</reference>
<dbReference type="AlphaFoldDB" id="A0A7N0UPY3"/>
<evidence type="ECO:0000256" key="4">
    <source>
        <dbReference type="ARBA" id="ARBA00023004"/>
    </source>
</evidence>
<keyword evidence="8" id="KW-1185">Reference proteome</keyword>
<evidence type="ECO:0000256" key="1">
    <source>
        <dbReference type="ARBA" id="ARBA00008056"/>
    </source>
</evidence>
<feature type="domain" description="Fe2OG dioxygenase" evidence="6">
    <location>
        <begin position="205"/>
        <end position="305"/>
    </location>
</feature>
<dbReference type="SUPFAM" id="SSF51197">
    <property type="entry name" value="Clavaminate synthase-like"/>
    <property type="match status" value="1"/>
</dbReference>
<evidence type="ECO:0000256" key="5">
    <source>
        <dbReference type="RuleBase" id="RU003682"/>
    </source>
</evidence>
<accession>A0A7N0UPY3</accession>
<evidence type="ECO:0000313" key="8">
    <source>
        <dbReference type="Proteomes" id="UP000594263"/>
    </source>
</evidence>
<dbReference type="PROSITE" id="PS51471">
    <property type="entry name" value="FE2OG_OXY"/>
    <property type="match status" value="1"/>
</dbReference>
<evidence type="ECO:0000256" key="2">
    <source>
        <dbReference type="ARBA" id="ARBA00022723"/>
    </source>
</evidence>
<dbReference type="Gene3D" id="2.60.120.330">
    <property type="entry name" value="B-lactam Antibiotic, Isopenicillin N Synthase, Chain"/>
    <property type="match status" value="1"/>
</dbReference>
<evidence type="ECO:0000256" key="3">
    <source>
        <dbReference type="ARBA" id="ARBA00023002"/>
    </source>
</evidence>
<proteinExistence type="inferred from homology"/>
<dbReference type="Pfam" id="PF14226">
    <property type="entry name" value="DIOX_N"/>
    <property type="match status" value="1"/>
</dbReference>
<dbReference type="OMA" id="WREQVEF"/>
<evidence type="ECO:0000313" key="7">
    <source>
        <dbReference type="EnsemblPlants" id="Kaladp0079s0134.1.v1.1"/>
    </source>
</evidence>
<keyword evidence="3 5" id="KW-0560">Oxidoreductase</keyword>
<dbReference type="InterPro" id="IPR050295">
    <property type="entry name" value="Plant_2OG-oxidoreductases"/>
</dbReference>
<organism evidence="7 8">
    <name type="scientific">Kalanchoe fedtschenkoi</name>
    <name type="common">Lavender scallops</name>
    <name type="synonym">South American air plant</name>
    <dbReference type="NCBI Taxonomy" id="63787"/>
    <lineage>
        <taxon>Eukaryota</taxon>
        <taxon>Viridiplantae</taxon>
        <taxon>Streptophyta</taxon>
        <taxon>Embryophyta</taxon>
        <taxon>Tracheophyta</taxon>
        <taxon>Spermatophyta</taxon>
        <taxon>Magnoliopsida</taxon>
        <taxon>eudicotyledons</taxon>
        <taxon>Gunneridae</taxon>
        <taxon>Pentapetalae</taxon>
        <taxon>Saxifragales</taxon>
        <taxon>Crassulaceae</taxon>
        <taxon>Kalanchoe</taxon>
    </lineage>
</organism>
<dbReference type="FunFam" id="2.60.120.330:FF:000001">
    <property type="entry name" value="Protein SRG1"/>
    <property type="match status" value="1"/>
</dbReference>
<dbReference type="Gramene" id="Kaladp0079s0134.1.v1.1">
    <property type="protein sequence ID" value="Kaladp0079s0134.1.v1.1"/>
    <property type="gene ID" value="Kaladp0079s0134.v1.1"/>
</dbReference>
<dbReference type="InterPro" id="IPR044861">
    <property type="entry name" value="IPNS-like_FE2OG_OXY"/>
</dbReference>
<evidence type="ECO:0000259" key="6">
    <source>
        <dbReference type="PROSITE" id="PS51471"/>
    </source>
</evidence>
<dbReference type="PANTHER" id="PTHR47991">
    <property type="entry name" value="OXOGLUTARATE/IRON-DEPENDENT DIOXYGENASE"/>
    <property type="match status" value="1"/>
</dbReference>
<keyword evidence="4 5" id="KW-0408">Iron</keyword>
<dbReference type="InterPro" id="IPR005123">
    <property type="entry name" value="Oxoglu/Fe-dep_dioxygenase_dom"/>
</dbReference>
<comment type="similarity">
    <text evidence="1 5">Belongs to the iron/ascorbate-dependent oxidoreductase family.</text>
</comment>